<organism evidence="2 3">
    <name type="scientific">Penicillium bovifimosum</name>
    <dbReference type="NCBI Taxonomy" id="126998"/>
    <lineage>
        <taxon>Eukaryota</taxon>
        <taxon>Fungi</taxon>
        <taxon>Dikarya</taxon>
        <taxon>Ascomycota</taxon>
        <taxon>Pezizomycotina</taxon>
        <taxon>Eurotiomycetes</taxon>
        <taxon>Eurotiomycetidae</taxon>
        <taxon>Eurotiales</taxon>
        <taxon>Aspergillaceae</taxon>
        <taxon>Penicillium</taxon>
    </lineage>
</organism>
<protein>
    <recommendedName>
        <fullName evidence="1">Pyridoxamine 5'-phosphate oxidase Alr4036 family FMN-binding domain-containing protein</fullName>
    </recommendedName>
</protein>
<feature type="domain" description="Pyridoxamine 5'-phosphate oxidase Alr4036 family FMN-binding" evidence="1">
    <location>
        <begin position="7"/>
        <end position="107"/>
    </location>
</feature>
<reference evidence="2" key="1">
    <citation type="submission" date="2022-11" db="EMBL/GenBank/DDBJ databases">
        <authorList>
            <person name="Petersen C."/>
        </authorList>
    </citation>
    <scope>NUCLEOTIDE SEQUENCE</scope>
    <source>
        <strain evidence="2">IBT 22155</strain>
    </source>
</reference>
<sequence>MRLESHSSVATVAHDAQLRPVPRLRTCGCRGFFPELDLHPKGQEAMDHQVKGGGNSPVFQSDMLCFTTDARMEKLSQLESSGHAIEAVFWLKDLMTQWRIKGTAYAIGDPKRENERQEEASSRHPANLVADLSDPVARANFRVVVIKPEKVERLDLTYQEDGKRWSWKLTGGSCDEDAEWNQTEV</sequence>
<gene>
    <name evidence="2" type="ORF">N7515_009323</name>
</gene>
<dbReference type="GO" id="GO:0010181">
    <property type="term" value="F:FMN binding"/>
    <property type="evidence" value="ECO:0007669"/>
    <property type="project" value="InterPro"/>
</dbReference>
<dbReference type="RefSeq" id="XP_056517866.1">
    <property type="nucleotide sequence ID" value="XM_056670067.1"/>
</dbReference>
<comment type="caution">
    <text evidence="2">The sequence shown here is derived from an EMBL/GenBank/DDBJ whole genome shotgun (WGS) entry which is preliminary data.</text>
</comment>
<dbReference type="SUPFAM" id="SSF50475">
    <property type="entry name" value="FMN-binding split barrel"/>
    <property type="match status" value="1"/>
</dbReference>
<dbReference type="InterPro" id="IPR012349">
    <property type="entry name" value="Split_barrel_FMN-bd"/>
</dbReference>
<dbReference type="PANTHER" id="PTHR28243:SF1">
    <property type="entry name" value="PYRIDOXAMINE 5'-PHOSPHATE OXIDASE ALR4036 FAMILY FMN-BINDING DOMAIN-CONTAINING PROTEIN"/>
    <property type="match status" value="1"/>
</dbReference>
<dbReference type="Gene3D" id="2.30.110.10">
    <property type="entry name" value="Electron Transport, Fmn-binding Protein, Chain A"/>
    <property type="match status" value="1"/>
</dbReference>
<evidence type="ECO:0000313" key="2">
    <source>
        <dbReference type="EMBL" id="KAJ5121362.1"/>
    </source>
</evidence>
<evidence type="ECO:0000313" key="3">
    <source>
        <dbReference type="Proteomes" id="UP001149079"/>
    </source>
</evidence>
<dbReference type="PANTHER" id="PTHR28243">
    <property type="entry name" value="AGL049CP"/>
    <property type="match status" value="1"/>
</dbReference>
<keyword evidence="3" id="KW-1185">Reference proteome</keyword>
<reference evidence="2" key="2">
    <citation type="journal article" date="2023" name="IMA Fungus">
        <title>Comparative genomic study of the Penicillium genus elucidates a diverse pangenome and 15 lateral gene transfer events.</title>
        <authorList>
            <person name="Petersen C."/>
            <person name="Sorensen T."/>
            <person name="Nielsen M.R."/>
            <person name="Sondergaard T.E."/>
            <person name="Sorensen J.L."/>
            <person name="Fitzpatrick D.A."/>
            <person name="Frisvad J.C."/>
            <person name="Nielsen K.L."/>
        </authorList>
    </citation>
    <scope>NUCLEOTIDE SEQUENCE</scope>
    <source>
        <strain evidence="2">IBT 22155</strain>
    </source>
</reference>
<name>A0A9W9GKC3_9EURO</name>
<dbReference type="AlphaFoldDB" id="A0A9W9GKC3"/>
<dbReference type="InterPro" id="IPR024624">
    <property type="entry name" value="Pyridox_Oxase_Alr4036_FMN-bd"/>
</dbReference>
<evidence type="ECO:0000259" key="1">
    <source>
        <dbReference type="Pfam" id="PF12766"/>
    </source>
</evidence>
<dbReference type="EMBL" id="JAPQKL010000007">
    <property type="protein sequence ID" value="KAJ5121362.1"/>
    <property type="molecule type" value="Genomic_DNA"/>
</dbReference>
<dbReference type="Pfam" id="PF12766">
    <property type="entry name" value="Pyridox_oxase_2"/>
    <property type="match status" value="1"/>
</dbReference>
<proteinExistence type="predicted"/>
<dbReference type="Proteomes" id="UP001149079">
    <property type="component" value="Unassembled WGS sequence"/>
</dbReference>
<dbReference type="OrthoDB" id="5394411at2759"/>
<dbReference type="GeneID" id="81409237"/>
<accession>A0A9W9GKC3</accession>